<name>A0A368FYL5_ANCCA</name>
<protein>
    <submittedName>
        <fullName evidence="1">Uncharacterized protein</fullName>
    </submittedName>
</protein>
<comment type="caution">
    <text evidence="1">The sequence shown here is derived from an EMBL/GenBank/DDBJ whole genome shotgun (WGS) entry which is preliminary data.</text>
</comment>
<gene>
    <name evidence="1" type="ORF">ANCCAN_17533</name>
</gene>
<organism evidence="1 2">
    <name type="scientific">Ancylostoma caninum</name>
    <name type="common">Dog hookworm</name>
    <dbReference type="NCBI Taxonomy" id="29170"/>
    <lineage>
        <taxon>Eukaryota</taxon>
        <taxon>Metazoa</taxon>
        <taxon>Ecdysozoa</taxon>
        <taxon>Nematoda</taxon>
        <taxon>Chromadorea</taxon>
        <taxon>Rhabditida</taxon>
        <taxon>Rhabditina</taxon>
        <taxon>Rhabditomorpha</taxon>
        <taxon>Strongyloidea</taxon>
        <taxon>Ancylostomatidae</taxon>
        <taxon>Ancylostomatinae</taxon>
        <taxon>Ancylostoma</taxon>
    </lineage>
</organism>
<sequence length="63" mass="6771">MVMDSIPDSPWDGPTHFMDGSLFQTPSIPEDAITEDIADATATMIAETHVTAGTAETFPGKFR</sequence>
<dbReference type="AlphaFoldDB" id="A0A368FYL5"/>
<keyword evidence="2" id="KW-1185">Reference proteome</keyword>
<proteinExistence type="predicted"/>
<reference evidence="1 2" key="1">
    <citation type="submission" date="2014-10" db="EMBL/GenBank/DDBJ databases">
        <title>Draft genome of the hookworm Ancylostoma caninum.</title>
        <authorList>
            <person name="Mitreva M."/>
        </authorList>
    </citation>
    <scope>NUCLEOTIDE SEQUENCE [LARGE SCALE GENOMIC DNA]</scope>
    <source>
        <strain evidence="1 2">Baltimore</strain>
    </source>
</reference>
<accession>A0A368FYL5</accession>
<evidence type="ECO:0000313" key="2">
    <source>
        <dbReference type="Proteomes" id="UP000252519"/>
    </source>
</evidence>
<dbReference type="Proteomes" id="UP000252519">
    <property type="component" value="Unassembled WGS sequence"/>
</dbReference>
<evidence type="ECO:0000313" key="1">
    <source>
        <dbReference type="EMBL" id="RCN36568.1"/>
    </source>
</evidence>
<dbReference type="EMBL" id="JOJR01000545">
    <property type="protein sequence ID" value="RCN36568.1"/>
    <property type="molecule type" value="Genomic_DNA"/>
</dbReference>